<organism evidence="3 4">
    <name type="scientific">Streptomyces spiramenti</name>
    <dbReference type="NCBI Taxonomy" id="2720606"/>
    <lineage>
        <taxon>Bacteria</taxon>
        <taxon>Bacillati</taxon>
        <taxon>Actinomycetota</taxon>
        <taxon>Actinomycetes</taxon>
        <taxon>Kitasatosporales</taxon>
        <taxon>Streptomycetaceae</taxon>
        <taxon>Streptomyces</taxon>
    </lineage>
</organism>
<keyword evidence="4" id="KW-1185">Reference proteome</keyword>
<evidence type="ECO:0000259" key="2">
    <source>
        <dbReference type="PROSITE" id="PS50937"/>
    </source>
</evidence>
<reference evidence="3 4" key="1">
    <citation type="submission" date="2020-03" db="EMBL/GenBank/DDBJ databases">
        <title>Draft genome of Streptomyces sp. ventii, isolated from the Axial Seamount in the Pacific Ocean, and resequencing of the two type strains Streptomyces lonarensis strain NCL 716 and Streptomyces bohaiensis strain 11A07.</title>
        <authorList>
            <person name="Loughran R.M."/>
            <person name="Pfannmuller K.M."/>
            <person name="Wasson B.J."/>
            <person name="Deadmond M.C."/>
            <person name="Paddock B.E."/>
            <person name="Koyack M.J."/>
            <person name="Gallegos D.A."/>
            <person name="Mitchell E.A."/>
            <person name="Ushijima B."/>
            <person name="Saw J.H."/>
            <person name="Mcphail K.L."/>
            <person name="Videau P."/>
        </authorList>
    </citation>
    <scope>NUCLEOTIDE SEQUENCE [LARGE SCALE GENOMIC DNA]</scope>
    <source>
        <strain evidence="4">5675061</strain>
    </source>
</reference>
<name>A0ABX1AJ02_9ACTN</name>
<evidence type="ECO:0000313" key="3">
    <source>
        <dbReference type="EMBL" id="NJP65911.1"/>
    </source>
</evidence>
<protein>
    <submittedName>
        <fullName evidence="3">MerR family transcriptional regulator</fullName>
    </submittedName>
</protein>
<evidence type="ECO:0000256" key="1">
    <source>
        <dbReference type="ARBA" id="ARBA00023125"/>
    </source>
</evidence>
<dbReference type="PROSITE" id="PS50937">
    <property type="entry name" value="HTH_MERR_2"/>
    <property type="match status" value="1"/>
</dbReference>
<evidence type="ECO:0000313" key="4">
    <source>
        <dbReference type="Proteomes" id="UP000746503"/>
    </source>
</evidence>
<dbReference type="SUPFAM" id="SSF46955">
    <property type="entry name" value="Putative DNA-binding domain"/>
    <property type="match status" value="1"/>
</dbReference>
<dbReference type="InterPro" id="IPR047057">
    <property type="entry name" value="MerR_fam"/>
</dbReference>
<dbReference type="CDD" id="cd00592">
    <property type="entry name" value="HTH_MerR-like"/>
    <property type="match status" value="1"/>
</dbReference>
<dbReference type="Pfam" id="PF13411">
    <property type="entry name" value="MerR_1"/>
    <property type="match status" value="1"/>
</dbReference>
<accession>A0ABX1AJ02</accession>
<gene>
    <name evidence="3" type="ORF">HCJ92_06290</name>
</gene>
<keyword evidence="1" id="KW-0238">DNA-binding</keyword>
<comment type="caution">
    <text evidence="3">The sequence shown here is derived from an EMBL/GenBank/DDBJ whole genome shotgun (WGS) entry which is preliminary data.</text>
</comment>
<dbReference type="PANTHER" id="PTHR30204:SF93">
    <property type="entry name" value="HTH MERR-TYPE DOMAIN-CONTAINING PROTEIN"/>
    <property type="match status" value="1"/>
</dbReference>
<dbReference type="PRINTS" id="PR00040">
    <property type="entry name" value="HTHMERR"/>
</dbReference>
<dbReference type="PANTHER" id="PTHR30204">
    <property type="entry name" value="REDOX-CYCLING DRUG-SENSING TRANSCRIPTIONAL ACTIVATOR SOXR"/>
    <property type="match status" value="1"/>
</dbReference>
<dbReference type="EMBL" id="JAAVJB010000029">
    <property type="protein sequence ID" value="NJP65911.1"/>
    <property type="molecule type" value="Genomic_DNA"/>
</dbReference>
<dbReference type="Proteomes" id="UP000746503">
    <property type="component" value="Unassembled WGS sequence"/>
</dbReference>
<dbReference type="SMART" id="SM00422">
    <property type="entry name" value="HTH_MERR"/>
    <property type="match status" value="1"/>
</dbReference>
<proteinExistence type="predicted"/>
<dbReference type="InterPro" id="IPR000551">
    <property type="entry name" value="MerR-type_HTH_dom"/>
</dbReference>
<dbReference type="InterPro" id="IPR009061">
    <property type="entry name" value="DNA-bd_dom_put_sf"/>
</dbReference>
<sequence length="258" mass="28053">MRSGELARLAGVTVRTLRHYHQVGVVAEPDRDSNGYRAYDVHDLVRVLRVRRLAALGVPLERMPGVLDDADGDGRGTVDLLDDLDRELADRMDRIARQREVIARLRDHRAAPDVPPELAPFLAVFAAAGLPADVVRLDRDQSVLLAHFAGEEGMARLARFYERLSGPALFPVVAAVSDAFSRLGPQTTDEEISTFAETFAAALGPEIGGLGLGSEEDPTPDLGDAVEMLGRHTDDVLNPQQRRALQRLAEILEAATAP</sequence>
<dbReference type="Gene3D" id="1.10.1660.10">
    <property type="match status" value="1"/>
</dbReference>
<feature type="domain" description="HTH merR-type" evidence="2">
    <location>
        <begin position="1"/>
        <end position="69"/>
    </location>
</feature>
<dbReference type="RefSeq" id="WP_167932436.1">
    <property type="nucleotide sequence ID" value="NZ_JAAVJB010000029.1"/>
</dbReference>